<reference evidence="9" key="1">
    <citation type="submission" date="2025-08" db="UniProtKB">
        <authorList>
            <consortium name="RefSeq"/>
        </authorList>
    </citation>
    <scope>IDENTIFICATION</scope>
    <source>
        <tissue evidence="9">Young leaves</tissue>
    </source>
</reference>
<dbReference type="PANTHER" id="PTHR35046:SF9">
    <property type="entry name" value="RNA-DIRECTED DNA POLYMERASE"/>
    <property type="match status" value="1"/>
</dbReference>
<keyword evidence="5" id="KW-0378">Hydrolase</keyword>
<gene>
    <name evidence="9" type="primary">LOC120104828</name>
</gene>
<keyword evidence="6" id="KW-0695">RNA-directed DNA polymerase</keyword>
<dbReference type="PANTHER" id="PTHR35046">
    <property type="entry name" value="ZINC KNUCKLE (CCHC-TYPE) FAMILY PROTEIN"/>
    <property type="match status" value="1"/>
</dbReference>
<feature type="domain" description="Reverse transcriptase RNase H-like" evidence="7">
    <location>
        <begin position="398"/>
        <end position="497"/>
    </location>
</feature>
<dbReference type="Gene3D" id="2.40.70.10">
    <property type="entry name" value="Acid Proteases"/>
    <property type="match status" value="1"/>
</dbReference>
<dbReference type="GO" id="GO:0016787">
    <property type="term" value="F:hydrolase activity"/>
    <property type="evidence" value="ECO:0007669"/>
    <property type="project" value="UniProtKB-KW"/>
</dbReference>
<dbReference type="InterPro" id="IPR041373">
    <property type="entry name" value="RT_RNaseH"/>
</dbReference>
<dbReference type="InterPro" id="IPR021109">
    <property type="entry name" value="Peptidase_aspartic_dom_sf"/>
</dbReference>
<dbReference type="Gene3D" id="3.10.10.10">
    <property type="entry name" value="HIV Type 1 Reverse Transcriptase, subunit A, domain 1"/>
    <property type="match status" value="1"/>
</dbReference>
<keyword evidence="3" id="KW-0540">Nuclease</keyword>
<dbReference type="Proteomes" id="UP000228380">
    <property type="component" value="Unplaced"/>
</dbReference>
<keyword evidence="4" id="KW-0255">Endonuclease</keyword>
<keyword evidence="1" id="KW-0808">Transferase</keyword>
<proteinExistence type="predicted"/>
<evidence type="ECO:0000256" key="2">
    <source>
        <dbReference type="ARBA" id="ARBA00022695"/>
    </source>
</evidence>
<dbReference type="KEGG" id="pda:120104828"/>
<evidence type="ECO:0000256" key="3">
    <source>
        <dbReference type="ARBA" id="ARBA00022722"/>
    </source>
</evidence>
<dbReference type="AlphaFoldDB" id="A0A8B8ZM92"/>
<name>A0A8B8ZM92_PHODC</name>
<evidence type="ECO:0000256" key="5">
    <source>
        <dbReference type="ARBA" id="ARBA00022801"/>
    </source>
</evidence>
<dbReference type="OrthoDB" id="779668at2759"/>
<dbReference type="CDD" id="cd09274">
    <property type="entry name" value="RNase_HI_RT_Ty3"/>
    <property type="match status" value="1"/>
</dbReference>
<dbReference type="CDD" id="cd00303">
    <property type="entry name" value="retropepsin_like"/>
    <property type="match status" value="1"/>
</dbReference>
<evidence type="ECO:0000256" key="6">
    <source>
        <dbReference type="ARBA" id="ARBA00022918"/>
    </source>
</evidence>
<evidence type="ECO:0000259" key="7">
    <source>
        <dbReference type="Pfam" id="PF17917"/>
    </source>
</evidence>
<accession>A0A8B8ZM92</accession>
<organism evidence="8 9">
    <name type="scientific">Phoenix dactylifera</name>
    <name type="common">Date palm</name>
    <dbReference type="NCBI Taxonomy" id="42345"/>
    <lineage>
        <taxon>Eukaryota</taxon>
        <taxon>Viridiplantae</taxon>
        <taxon>Streptophyta</taxon>
        <taxon>Embryophyta</taxon>
        <taxon>Tracheophyta</taxon>
        <taxon>Spermatophyta</taxon>
        <taxon>Magnoliopsida</taxon>
        <taxon>Liliopsida</taxon>
        <taxon>Arecaceae</taxon>
        <taxon>Coryphoideae</taxon>
        <taxon>Phoeniceae</taxon>
        <taxon>Phoenix</taxon>
    </lineage>
</organism>
<keyword evidence="8" id="KW-1185">Reference proteome</keyword>
<evidence type="ECO:0000313" key="9">
    <source>
        <dbReference type="RefSeq" id="XP_038972593.1"/>
    </source>
</evidence>
<dbReference type="GO" id="GO:0003964">
    <property type="term" value="F:RNA-directed DNA polymerase activity"/>
    <property type="evidence" value="ECO:0007669"/>
    <property type="project" value="UniProtKB-KW"/>
</dbReference>
<dbReference type="RefSeq" id="XP_038972593.1">
    <property type="nucleotide sequence ID" value="XM_039116665.1"/>
</dbReference>
<evidence type="ECO:0000313" key="8">
    <source>
        <dbReference type="Proteomes" id="UP000228380"/>
    </source>
</evidence>
<evidence type="ECO:0000256" key="4">
    <source>
        <dbReference type="ARBA" id="ARBA00022759"/>
    </source>
</evidence>
<sequence>MEDYHKEMEVAMIRANIEEDREATMARFLAGLNRDIANVVELQHYVELEDMVHMATKVERQLKCKGAAKYTSGSGSSWKSNWKKDDKVVPTETLKGHIASQCPNKRTMHTYDNGDVLTDSESDELMPSLEDASDDGVEYPVEGESLVARRALNSQVKGDDMEQQRENIFHTRCHINNKVSNMIIDGGSCTNVASTTLVEKLHLSTIKHPRPYKLQWLNECGEVKVNKQVLIAFSIGRYSDEVLCDVVPLHAGHILLGRPWECDRKGFEDVFPEDVSRGLPPIRGIEHQIDLIPGAAIPNHPAYRSNLEETKELQRQVEELMAKGYVKESLSSCIVPVLFVPKKDGSWRMCIDCRAVNNITVIFLGFVVSARGIGVDDEKVRAIKEWPTPKSITERYLNFDKIFEIECGASGVGIGAVLMQEMRPIAYFSEKLNGAALNYLTYDKELYALVRALETWQYYLWPKEFFIHTDHESLKHLKGQEKLNKRHARWLEFIETFPYVFKYKQGKENIVAEALSRRYVLLTSLNARLLGFEYVKELYANDHNFTDVFVACEKGAFGKFYRVE</sequence>
<dbReference type="GeneID" id="120104828"/>
<keyword evidence="2" id="KW-0548">Nucleotidyltransferase</keyword>
<dbReference type="Pfam" id="PF17917">
    <property type="entry name" value="RT_RNaseH"/>
    <property type="match status" value="1"/>
</dbReference>
<dbReference type="InterPro" id="IPR043502">
    <property type="entry name" value="DNA/RNA_pol_sf"/>
</dbReference>
<protein>
    <submittedName>
        <fullName evidence="9">Uncharacterized protein LOC120104828</fullName>
    </submittedName>
</protein>
<dbReference type="GO" id="GO:0004519">
    <property type="term" value="F:endonuclease activity"/>
    <property type="evidence" value="ECO:0007669"/>
    <property type="project" value="UniProtKB-KW"/>
</dbReference>
<evidence type="ECO:0000256" key="1">
    <source>
        <dbReference type="ARBA" id="ARBA00022679"/>
    </source>
</evidence>
<dbReference type="SUPFAM" id="SSF56672">
    <property type="entry name" value="DNA/RNA polymerases"/>
    <property type="match status" value="1"/>
</dbReference>